<evidence type="ECO:0000313" key="2">
    <source>
        <dbReference type="Proteomes" id="UP000184335"/>
    </source>
</evidence>
<evidence type="ECO:0008006" key="3">
    <source>
        <dbReference type="Google" id="ProtNLM"/>
    </source>
</evidence>
<dbReference type="InterPro" id="IPR029044">
    <property type="entry name" value="Nucleotide-diphossugar_trans"/>
</dbReference>
<proteinExistence type="predicted"/>
<protein>
    <recommendedName>
        <fullName evidence="3">Glycosyl transferase family 2</fullName>
    </recommendedName>
</protein>
<organism evidence="1 2">
    <name type="scientific">Cruoricaptor ignavus</name>
    <dbReference type="NCBI Taxonomy" id="1118202"/>
    <lineage>
        <taxon>Bacteria</taxon>
        <taxon>Pseudomonadati</taxon>
        <taxon>Bacteroidota</taxon>
        <taxon>Flavobacteriia</taxon>
        <taxon>Flavobacteriales</taxon>
        <taxon>Weeksellaceae</taxon>
        <taxon>Cruoricaptor</taxon>
    </lineage>
</organism>
<dbReference type="OrthoDB" id="1309140at2"/>
<dbReference type="RefSeq" id="WP_143154064.1">
    <property type="nucleotide sequence ID" value="NZ_FQYI01000006.1"/>
</dbReference>
<evidence type="ECO:0000313" key="1">
    <source>
        <dbReference type="EMBL" id="SHI92522.1"/>
    </source>
</evidence>
<dbReference type="STRING" id="1118202.SAMN05443429_10699"/>
<accession>A0A1M6F4C5</accession>
<gene>
    <name evidence="1" type="ORF">SAMN05443429_10699</name>
</gene>
<sequence>MDIFIKSFNRPYLLDKCLRTVTENISGYDRIIILDDGTPERYLARLLKSYPDIIIRKSEYYEQKSAMIESGNIVKSELKFPGDFWYREISQTDKPFFLLLEDDMYITNKVDLEEVREFMEMHGLLIYKMLWLGSPLLLQGDIRSFGNHEILTPLTSVNLKNLRLLTESPGKYFYYILIKLGFIKNLIVEKLSKFYAVYTVAGAVFSTNYFKELWRGIHTLDENEQILRTLTYYRDNQIPLQAGKSAEELVKTTFSSSATNEFEEVDFSIFGFNSNLNELWYSGKMDMNTESFVFKDFIEKHFSREDFRNWQEWKTKFTGGYKLLNCELD</sequence>
<dbReference type="EMBL" id="FQYI01000006">
    <property type="protein sequence ID" value="SHI92522.1"/>
    <property type="molecule type" value="Genomic_DNA"/>
</dbReference>
<dbReference type="SUPFAM" id="SSF53448">
    <property type="entry name" value="Nucleotide-diphospho-sugar transferases"/>
    <property type="match status" value="1"/>
</dbReference>
<keyword evidence="2" id="KW-1185">Reference proteome</keyword>
<dbReference type="Proteomes" id="UP000184335">
    <property type="component" value="Unassembled WGS sequence"/>
</dbReference>
<name>A0A1M6F4C5_9FLAO</name>
<dbReference type="AlphaFoldDB" id="A0A1M6F4C5"/>
<reference evidence="1 2" key="1">
    <citation type="submission" date="2016-11" db="EMBL/GenBank/DDBJ databases">
        <authorList>
            <person name="Jaros S."/>
            <person name="Januszkiewicz K."/>
            <person name="Wedrychowicz H."/>
        </authorList>
    </citation>
    <scope>NUCLEOTIDE SEQUENCE [LARGE SCALE GENOMIC DNA]</scope>
    <source>
        <strain evidence="1 2">DSM 25479</strain>
    </source>
</reference>